<dbReference type="GO" id="GO:0005840">
    <property type="term" value="C:ribosome"/>
    <property type="evidence" value="ECO:0007669"/>
    <property type="project" value="InterPro"/>
</dbReference>
<dbReference type="Pfam" id="PF01782">
    <property type="entry name" value="RimM"/>
    <property type="match status" value="1"/>
</dbReference>
<dbReference type="AlphaFoldDB" id="A0A1I3BH13"/>
<evidence type="ECO:0000256" key="1">
    <source>
        <dbReference type="ARBA" id="ARBA00022490"/>
    </source>
</evidence>
<dbReference type="HAMAP" id="MF_00014">
    <property type="entry name" value="Ribosome_mat_RimM"/>
    <property type="match status" value="1"/>
</dbReference>
<evidence type="ECO:0000256" key="3">
    <source>
        <dbReference type="ARBA" id="ARBA00022552"/>
    </source>
</evidence>
<keyword evidence="9" id="KW-1185">Reference proteome</keyword>
<evidence type="ECO:0000256" key="2">
    <source>
        <dbReference type="ARBA" id="ARBA00022517"/>
    </source>
</evidence>
<dbReference type="InterPro" id="IPR011033">
    <property type="entry name" value="PRC_barrel-like_sf"/>
</dbReference>
<accession>A0A1I3BH13</accession>
<dbReference type="GO" id="GO:0043022">
    <property type="term" value="F:ribosome binding"/>
    <property type="evidence" value="ECO:0007669"/>
    <property type="project" value="InterPro"/>
</dbReference>
<organism evidence="8 9">
    <name type="scientific">Pisciglobus halotolerans</name>
    <dbReference type="NCBI Taxonomy" id="745365"/>
    <lineage>
        <taxon>Bacteria</taxon>
        <taxon>Bacillati</taxon>
        <taxon>Bacillota</taxon>
        <taxon>Bacilli</taxon>
        <taxon>Lactobacillales</taxon>
        <taxon>Carnobacteriaceae</taxon>
    </lineage>
</organism>
<feature type="domain" description="RimM N-terminal" evidence="6">
    <location>
        <begin position="6"/>
        <end position="89"/>
    </location>
</feature>
<comment type="subcellular location">
    <subcellularLocation>
        <location evidence="5">Cytoplasm</location>
    </subcellularLocation>
</comment>
<comment type="similarity">
    <text evidence="5">Belongs to the RimM family.</text>
</comment>
<dbReference type="InterPro" id="IPR002676">
    <property type="entry name" value="RimM_N"/>
</dbReference>
<name>A0A1I3BH13_9LACT</name>
<sequence>METYNVGKIVNTHGIKGEVRVLSTTDFPEERFKIGSKLYLYQENQKPQLLIVASQRQHKNFYLLSFEGYPTIESVEAFKGATLKIREDQLTELSENEYYVHEIVGLDVFDDTGRELGKVKEVLSPGANDVWVIGRANQKDLLLPYIEEVVLQVDLEAGKVIVHLLEGLEEL</sequence>
<protein>
    <recommendedName>
        <fullName evidence="5">Ribosome maturation factor RimM</fullName>
    </recommendedName>
</protein>
<dbReference type="PANTHER" id="PTHR33692:SF1">
    <property type="entry name" value="RIBOSOME MATURATION FACTOR RIMM"/>
    <property type="match status" value="1"/>
</dbReference>
<dbReference type="RefSeq" id="WP_245741789.1">
    <property type="nucleotide sequence ID" value="NZ_FOQE01000006.1"/>
</dbReference>
<evidence type="ECO:0000256" key="4">
    <source>
        <dbReference type="ARBA" id="ARBA00023186"/>
    </source>
</evidence>
<evidence type="ECO:0000313" key="9">
    <source>
        <dbReference type="Proteomes" id="UP000198668"/>
    </source>
</evidence>
<keyword evidence="2 5" id="KW-0690">Ribosome biogenesis</keyword>
<reference evidence="8 9" key="1">
    <citation type="submission" date="2016-10" db="EMBL/GenBank/DDBJ databases">
        <authorList>
            <person name="de Groot N.N."/>
        </authorList>
    </citation>
    <scope>NUCLEOTIDE SEQUENCE [LARGE SCALE GENOMIC DNA]</scope>
    <source>
        <strain evidence="8 9">DSM 27630</strain>
    </source>
</reference>
<dbReference type="Gene3D" id="2.30.30.240">
    <property type="entry name" value="PRC-barrel domain"/>
    <property type="match status" value="1"/>
</dbReference>
<keyword evidence="4 5" id="KW-0143">Chaperone</keyword>
<dbReference type="NCBIfam" id="TIGR02273">
    <property type="entry name" value="16S_RimM"/>
    <property type="match status" value="1"/>
</dbReference>
<dbReference type="InterPro" id="IPR027275">
    <property type="entry name" value="PRC-brl_dom"/>
</dbReference>
<keyword evidence="1 5" id="KW-0963">Cytoplasm</keyword>
<dbReference type="SUPFAM" id="SSF50447">
    <property type="entry name" value="Translation proteins"/>
    <property type="match status" value="1"/>
</dbReference>
<feature type="domain" description="PRC-barrel" evidence="7">
    <location>
        <begin position="95"/>
        <end position="167"/>
    </location>
</feature>
<evidence type="ECO:0000313" key="8">
    <source>
        <dbReference type="EMBL" id="SFH61578.1"/>
    </source>
</evidence>
<dbReference type="GO" id="GO:0005737">
    <property type="term" value="C:cytoplasm"/>
    <property type="evidence" value="ECO:0007669"/>
    <property type="project" value="UniProtKB-SubCell"/>
</dbReference>
<dbReference type="InterPro" id="IPR036976">
    <property type="entry name" value="RimM_N_sf"/>
</dbReference>
<evidence type="ECO:0000259" key="7">
    <source>
        <dbReference type="Pfam" id="PF05239"/>
    </source>
</evidence>
<dbReference type="EMBL" id="FOQE01000006">
    <property type="protein sequence ID" value="SFH61578.1"/>
    <property type="molecule type" value="Genomic_DNA"/>
</dbReference>
<dbReference type="Proteomes" id="UP000198668">
    <property type="component" value="Unassembled WGS sequence"/>
</dbReference>
<evidence type="ECO:0000259" key="6">
    <source>
        <dbReference type="Pfam" id="PF01782"/>
    </source>
</evidence>
<dbReference type="InterPro" id="IPR011961">
    <property type="entry name" value="RimM"/>
</dbReference>
<dbReference type="Gene3D" id="2.40.30.60">
    <property type="entry name" value="RimM"/>
    <property type="match status" value="1"/>
</dbReference>
<dbReference type="PANTHER" id="PTHR33692">
    <property type="entry name" value="RIBOSOME MATURATION FACTOR RIMM"/>
    <property type="match status" value="1"/>
</dbReference>
<dbReference type="GO" id="GO:0042274">
    <property type="term" value="P:ribosomal small subunit biogenesis"/>
    <property type="evidence" value="ECO:0007669"/>
    <property type="project" value="UniProtKB-UniRule"/>
</dbReference>
<dbReference type="GO" id="GO:0006364">
    <property type="term" value="P:rRNA processing"/>
    <property type="evidence" value="ECO:0007669"/>
    <property type="project" value="UniProtKB-UniRule"/>
</dbReference>
<dbReference type="SUPFAM" id="SSF50346">
    <property type="entry name" value="PRC-barrel domain"/>
    <property type="match status" value="1"/>
</dbReference>
<comment type="function">
    <text evidence="5">An accessory protein needed during the final step in the assembly of 30S ribosomal subunit, possibly for assembly of the head region. Essential for efficient processing of 16S rRNA. May be needed both before and after RbfA during the maturation of 16S rRNA. It has affinity for free ribosomal 30S subunits but not for 70S ribosomes.</text>
</comment>
<comment type="domain">
    <text evidence="5">The PRC barrel domain binds ribosomal protein uS19.</text>
</comment>
<dbReference type="InterPro" id="IPR009000">
    <property type="entry name" value="Transl_B-barrel_sf"/>
</dbReference>
<comment type="subunit">
    <text evidence="5">Binds ribosomal protein uS19.</text>
</comment>
<dbReference type="Pfam" id="PF05239">
    <property type="entry name" value="PRC"/>
    <property type="match status" value="1"/>
</dbReference>
<gene>
    <name evidence="5" type="primary">rimM</name>
    <name evidence="8" type="ORF">SAMN04489868_10692</name>
</gene>
<evidence type="ECO:0000256" key="5">
    <source>
        <dbReference type="HAMAP-Rule" id="MF_00014"/>
    </source>
</evidence>
<keyword evidence="3 5" id="KW-0698">rRNA processing</keyword>
<proteinExistence type="inferred from homology"/>